<dbReference type="Pfam" id="PF01368">
    <property type="entry name" value="DHH"/>
    <property type="match status" value="1"/>
</dbReference>
<dbReference type="GO" id="GO:0003676">
    <property type="term" value="F:nucleic acid binding"/>
    <property type="evidence" value="ECO:0007669"/>
    <property type="project" value="InterPro"/>
</dbReference>
<keyword evidence="4" id="KW-0378">Hydrolase</keyword>
<protein>
    <recommendedName>
        <fullName evidence="2">Single-stranded-DNA-specific exonuclease RecJ</fullName>
    </recommendedName>
</protein>
<proteinExistence type="inferred from homology"/>
<dbReference type="AlphaFoldDB" id="A0A7C8HEK5"/>
<sequence length="816" mass="93272">MIQSKNLWVYRGDSENDLDKNDQLPVSALMAKVLNNRGIKNADDMMSFLHPDYSRLYDPFLLKDMEKAVDKILEGMALKRKITIYGDYDVDGITSTSILYMFLKENGGNVDYYIPDRIEEGYGLNIDAIRKIKDSGTDIIITVDTGIAAVNEAKFAKELGIDLIITDHHECQSELPEAYAVIDPKQKECSYPFKLLAGVGVTFKLIHGLAQKLRVEDRIWKYIDIVAVGTVADVVSLVDENRVFVKKGFESIPNTWNIGLKALLKVSGYKGGPITAGLIGFGIAPRLNAAGRIGDAKRGIELFITQDENVAVSIAEELNDENRRRQEMEQKILEEALELIEKELDLENTKVIVIASEKWHHGVIGIAASKIMEKFYRPTILMCIEDGMAKGSARSVTGFNIFEALSNSSQFLERFGGHEMAAGLSMPAENIDDFRIFINEYANNIMDDETLIPKIYLDAHIKLEDINLELVSELTMMEPYGVGNPQPLFSLEGEIQSIRPVGKDGNHLKIVFTDSYKTVNGIGFGLGDYSKYLHFGRKISAVVALEINEWNQVTEPQLLIKDLKYTEEDEMHYNYYLSLYDLFKHTEAMPTDVSIALDIKYKLSAENLLDGRKTLILVHTKTNLINLMKEIKNHQNLFNKKPKVWYTNNCGSKNQYDIVVNPIIEQIDFDGYEKVVLYDPLWSRSEYDLIKKKVDTLYWVEKSDVIHRDEIKSLIPDRQDFAVLYRHIKLLESLNIRSVYLDHLLEECNKAAKMNEFKILLCMDVFKELGLMYYNFDHDHIFFQVLSNKKVSLEDSKVLQKMIRWGKIFEENQRGK</sequence>
<evidence type="ECO:0000256" key="3">
    <source>
        <dbReference type="ARBA" id="ARBA00022722"/>
    </source>
</evidence>
<dbReference type="PANTHER" id="PTHR30255:SF2">
    <property type="entry name" value="SINGLE-STRANDED-DNA-SPECIFIC EXONUCLEASE RECJ"/>
    <property type="match status" value="1"/>
</dbReference>
<dbReference type="Gene3D" id="3.90.1640.30">
    <property type="match status" value="1"/>
</dbReference>
<gene>
    <name evidence="10" type="primary">recJ</name>
    <name evidence="10" type="ORF">GND95_07135</name>
</gene>
<dbReference type="SUPFAM" id="SSF64182">
    <property type="entry name" value="DHH phosphoesterases"/>
    <property type="match status" value="1"/>
</dbReference>
<dbReference type="GO" id="GO:0008409">
    <property type="term" value="F:5'-3' exonuclease activity"/>
    <property type="evidence" value="ECO:0007669"/>
    <property type="project" value="InterPro"/>
</dbReference>
<evidence type="ECO:0000256" key="5">
    <source>
        <dbReference type="ARBA" id="ARBA00022839"/>
    </source>
</evidence>
<dbReference type="InterPro" id="IPR003156">
    <property type="entry name" value="DHHA1_dom"/>
</dbReference>
<dbReference type="InterPro" id="IPR004610">
    <property type="entry name" value="RecJ"/>
</dbReference>
<keyword evidence="11" id="KW-1185">Reference proteome</keyword>
<dbReference type="Pfam" id="PF02272">
    <property type="entry name" value="DHHA1"/>
    <property type="match status" value="1"/>
</dbReference>
<dbReference type="InterPro" id="IPR051673">
    <property type="entry name" value="SSDNA_exonuclease_RecJ"/>
</dbReference>
<reference evidence="10 11" key="1">
    <citation type="submission" date="2019-12" db="EMBL/GenBank/DDBJ databases">
        <title>Defluviitalea raffinosedens, isolated from a biogas fermenter, genome sequencing and characterization.</title>
        <authorList>
            <person name="Rettenmaier R."/>
            <person name="Schneider M."/>
            <person name="Neuhaus K."/>
            <person name="Liebl W."/>
            <person name="Zverlov V."/>
        </authorList>
    </citation>
    <scope>NUCLEOTIDE SEQUENCE [LARGE SCALE GENOMIC DNA]</scope>
    <source>
        <strain evidence="10 11">249c-K6</strain>
    </source>
</reference>
<evidence type="ECO:0000256" key="2">
    <source>
        <dbReference type="ARBA" id="ARBA00019841"/>
    </source>
</evidence>
<dbReference type="OrthoDB" id="9809852at2"/>
<evidence type="ECO:0000259" key="9">
    <source>
        <dbReference type="Pfam" id="PF17768"/>
    </source>
</evidence>
<dbReference type="InterPro" id="IPR001667">
    <property type="entry name" value="DDH_dom"/>
</dbReference>
<evidence type="ECO:0000256" key="6">
    <source>
        <dbReference type="SAM" id="Coils"/>
    </source>
</evidence>
<accession>A0A7C8HEK5</accession>
<feature type="domain" description="RecJ OB" evidence="9">
    <location>
        <begin position="457"/>
        <end position="562"/>
    </location>
</feature>
<feature type="domain" description="DHHA1" evidence="8">
    <location>
        <begin position="348"/>
        <end position="443"/>
    </location>
</feature>
<keyword evidence="6" id="KW-0175">Coiled coil</keyword>
<comment type="similarity">
    <text evidence="1">Belongs to the RecJ family.</text>
</comment>
<dbReference type="RefSeq" id="WP_158740169.1">
    <property type="nucleotide sequence ID" value="NZ_JAFBEP010000002.1"/>
</dbReference>
<dbReference type="EMBL" id="WSLF01000005">
    <property type="protein sequence ID" value="KAE9634438.1"/>
    <property type="molecule type" value="Genomic_DNA"/>
</dbReference>
<dbReference type="Proteomes" id="UP000483018">
    <property type="component" value="Unassembled WGS sequence"/>
</dbReference>
<evidence type="ECO:0000313" key="10">
    <source>
        <dbReference type="EMBL" id="KAE9634438.1"/>
    </source>
</evidence>
<dbReference type="PANTHER" id="PTHR30255">
    <property type="entry name" value="SINGLE-STRANDED-DNA-SPECIFIC EXONUCLEASE RECJ"/>
    <property type="match status" value="1"/>
</dbReference>
<feature type="coiled-coil region" evidence="6">
    <location>
        <begin position="311"/>
        <end position="350"/>
    </location>
</feature>
<dbReference type="InterPro" id="IPR041122">
    <property type="entry name" value="RecJ_OB"/>
</dbReference>
<comment type="caution">
    <text evidence="10">The sequence shown here is derived from an EMBL/GenBank/DDBJ whole genome shotgun (WGS) entry which is preliminary data.</text>
</comment>
<dbReference type="NCBIfam" id="TIGR00644">
    <property type="entry name" value="recJ"/>
    <property type="match status" value="1"/>
</dbReference>
<evidence type="ECO:0000259" key="7">
    <source>
        <dbReference type="Pfam" id="PF01368"/>
    </source>
</evidence>
<evidence type="ECO:0000313" key="11">
    <source>
        <dbReference type="Proteomes" id="UP000483018"/>
    </source>
</evidence>
<dbReference type="GO" id="GO:0006310">
    <property type="term" value="P:DNA recombination"/>
    <property type="evidence" value="ECO:0007669"/>
    <property type="project" value="InterPro"/>
</dbReference>
<keyword evidence="3" id="KW-0540">Nuclease</keyword>
<dbReference type="GO" id="GO:0006281">
    <property type="term" value="P:DNA repair"/>
    <property type="evidence" value="ECO:0007669"/>
    <property type="project" value="InterPro"/>
</dbReference>
<dbReference type="Pfam" id="PF17768">
    <property type="entry name" value="RecJ_OB"/>
    <property type="match status" value="1"/>
</dbReference>
<evidence type="ECO:0000256" key="4">
    <source>
        <dbReference type="ARBA" id="ARBA00022801"/>
    </source>
</evidence>
<evidence type="ECO:0000256" key="1">
    <source>
        <dbReference type="ARBA" id="ARBA00005915"/>
    </source>
</evidence>
<dbReference type="Gene3D" id="3.10.310.30">
    <property type="match status" value="1"/>
</dbReference>
<organism evidence="10 11">
    <name type="scientific">Defluviitalea raffinosedens</name>
    <dbReference type="NCBI Taxonomy" id="1450156"/>
    <lineage>
        <taxon>Bacteria</taxon>
        <taxon>Bacillati</taxon>
        <taxon>Bacillota</taxon>
        <taxon>Clostridia</taxon>
        <taxon>Lachnospirales</taxon>
        <taxon>Defluviitaleaceae</taxon>
        <taxon>Defluviitalea</taxon>
    </lineage>
</organism>
<feature type="domain" description="DDH" evidence="7">
    <location>
        <begin position="81"/>
        <end position="230"/>
    </location>
</feature>
<name>A0A7C8HEK5_9FIRM</name>
<dbReference type="InterPro" id="IPR038763">
    <property type="entry name" value="DHH_sf"/>
</dbReference>
<keyword evidence="5 10" id="KW-0269">Exonuclease</keyword>
<evidence type="ECO:0000259" key="8">
    <source>
        <dbReference type="Pfam" id="PF02272"/>
    </source>
</evidence>